<dbReference type="InterPro" id="IPR019758">
    <property type="entry name" value="Pept_S26A_signal_pept_1_CS"/>
</dbReference>
<dbReference type="InterPro" id="IPR036286">
    <property type="entry name" value="LexA/Signal_pep-like_sf"/>
</dbReference>
<keyword evidence="6" id="KW-0472">Membrane</keyword>
<protein>
    <recommendedName>
        <fullName evidence="3 6">Signal peptidase I</fullName>
        <ecNumber evidence="3 6">3.4.21.89</ecNumber>
    </recommendedName>
</protein>
<organism evidence="8 9">
    <name type="scientific">Candidatus Liptonbacteria bacterium GWB1_49_6</name>
    <dbReference type="NCBI Taxonomy" id="1798644"/>
    <lineage>
        <taxon>Bacteria</taxon>
        <taxon>Candidatus Liptoniibacteriota</taxon>
    </lineage>
</organism>
<evidence type="ECO:0000256" key="5">
    <source>
        <dbReference type="PIRSR" id="PIRSR600223-1"/>
    </source>
</evidence>
<evidence type="ECO:0000313" key="9">
    <source>
        <dbReference type="Proteomes" id="UP000176648"/>
    </source>
</evidence>
<gene>
    <name evidence="8" type="ORF">A2122_01460</name>
</gene>
<evidence type="ECO:0000313" key="8">
    <source>
        <dbReference type="EMBL" id="OGY97335.1"/>
    </source>
</evidence>
<dbReference type="PANTHER" id="PTHR43390:SF1">
    <property type="entry name" value="CHLOROPLAST PROCESSING PEPTIDASE"/>
    <property type="match status" value="1"/>
</dbReference>
<comment type="similarity">
    <text evidence="2 6">Belongs to the peptidase S26 family.</text>
</comment>
<dbReference type="EMBL" id="MHKU01000002">
    <property type="protein sequence ID" value="OGY97335.1"/>
    <property type="molecule type" value="Genomic_DNA"/>
</dbReference>
<dbReference type="Proteomes" id="UP000176648">
    <property type="component" value="Unassembled WGS sequence"/>
</dbReference>
<dbReference type="PANTHER" id="PTHR43390">
    <property type="entry name" value="SIGNAL PEPTIDASE I"/>
    <property type="match status" value="1"/>
</dbReference>
<keyword evidence="6" id="KW-0645">Protease</keyword>
<dbReference type="InterPro" id="IPR019757">
    <property type="entry name" value="Pept_S26A_signal_pept_1_Lys-AS"/>
</dbReference>
<keyword evidence="6" id="KW-0812">Transmembrane</keyword>
<name>A0A1G2C7H3_9BACT</name>
<comment type="subcellular location">
    <subcellularLocation>
        <location evidence="6">Membrane</location>
        <topology evidence="6">Single-pass type II membrane protein</topology>
    </subcellularLocation>
</comment>
<dbReference type="PRINTS" id="PR00727">
    <property type="entry name" value="LEADERPTASE"/>
</dbReference>
<dbReference type="GO" id="GO:0004252">
    <property type="term" value="F:serine-type endopeptidase activity"/>
    <property type="evidence" value="ECO:0007669"/>
    <property type="project" value="InterPro"/>
</dbReference>
<dbReference type="InterPro" id="IPR019533">
    <property type="entry name" value="Peptidase_S26"/>
</dbReference>
<accession>A0A1G2C7H3</accession>
<dbReference type="PROSITE" id="PS00761">
    <property type="entry name" value="SPASE_I_3"/>
    <property type="match status" value="1"/>
</dbReference>
<dbReference type="AlphaFoldDB" id="A0A1G2C7H3"/>
<feature type="domain" description="Peptidase S26" evidence="7">
    <location>
        <begin position="9"/>
        <end position="169"/>
    </location>
</feature>
<reference evidence="8 9" key="1">
    <citation type="journal article" date="2016" name="Nat. Commun.">
        <title>Thousands of microbial genomes shed light on interconnected biogeochemical processes in an aquifer system.</title>
        <authorList>
            <person name="Anantharaman K."/>
            <person name="Brown C.T."/>
            <person name="Hug L.A."/>
            <person name="Sharon I."/>
            <person name="Castelle C.J."/>
            <person name="Probst A.J."/>
            <person name="Thomas B.C."/>
            <person name="Singh A."/>
            <person name="Wilkins M.J."/>
            <person name="Karaoz U."/>
            <person name="Brodie E.L."/>
            <person name="Williams K.H."/>
            <person name="Hubbard S.S."/>
            <person name="Banfield J.F."/>
        </authorList>
    </citation>
    <scope>NUCLEOTIDE SEQUENCE [LARGE SCALE GENOMIC DNA]</scope>
</reference>
<dbReference type="EC" id="3.4.21.89" evidence="3 6"/>
<evidence type="ECO:0000256" key="4">
    <source>
        <dbReference type="ARBA" id="ARBA00022801"/>
    </source>
</evidence>
<dbReference type="Pfam" id="PF10502">
    <property type="entry name" value="Peptidase_S26"/>
    <property type="match status" value="1"/>
</dbReference>
<sequence length="182" mass="20638">MRQFFVSVLEVLEVALIAIGAVFFIRNFLVQPFLVSGSSMDPNFHDGDYLLVDELTYRFRAPERGEVAVFRYPNDESTYFIKRVVGLPGERVSVRSGKVVISDKEHPDGFTLDEKYLPGGMVTGGNTDITLGEREYFVLGDNRSYSFDSRSWGILNGKEIIGIVRLRLWPILDLRAFAAPEY</sequence>
<evidence type="ECO:0000256" key="1">
    <source>
        <dbReference type="ARBA" id="ARBA00000677"/>
    </source>
</evidence>
<dbReference type="GO" id="GO:0006465">
    <property type="term" value="P:signal peptide processing"/>
    <property type="evidence" value="ECO:0007669"/>
    <property type="project" value="InterPro"/>
</dbReference>
<dbReference type="InterPro" id="IPR000223">
    <property type="entry name" value="Pept_S26A_signal_pept_1"/>
</dbReference>
<keyword evidence="4 6" id="KW-0378">Hydrolase</keyword>
<dbReference type="STRING" id="1798644.A2122_01460"/>
<evidence type="ECO:0000256" key="6">
    <source>
        <dbReference type="RuleBase" id="RU362042"/>
    </source>
</evidence>
<comment type="catalytic activity">
    <reaction evidence="1 6">
        <text>Cleavage of hydrophobic, N-terminal signal or leader sequences from secreted and periplasmic proteins.</text>
        <dbReference type="EC" id="3.4.21.89"/>
    </reaction>
</comment>
<evidence type="ECO:0000256" key="3">
    <source>
        <dbReference type="ARBA" id="ARBA00013208"/>
    </source>
</evidence>
<dbReference type="SUPFAM" id="SSF51306">
    <property type="entry name" value="LexA/Signal peptidase"/>
    <property type="match status" value="1"/>
</dbReference>
<dbReference type="Gene3D" id="2.10.109.10">
    <property type="entry name" value="Umud Fragment, subunit A"/>
    <property type="match status" value="1"/>
</dbReference>
<dbReference type="GO" id="GO:0016020">
    <property type="term" value="C:membrane"/>
    <property type="evidence" value="ECO:0007669"/>
    <property type="project" value="UniProtKB-SubCell"/>
</dbReference>
<dbReference type="PROSITE" id="PS00760">
    <property type="entry name" value="SPASE_I_2"/>
    <property type="match status" value="1"/>
</dbReference>
<dbReference type="CDD" id="cd06530">
    <property type="entry name" value="S26_SPase_I"/>
    <property type="match status" value="1"/>
</dbReference>
<feature type="transmembrane region" description="Helical" evidence="6">
    <location>
        <begin position="6"/>
        <end position="25"/>
    </location>
</feature>
<feature type="active site" evidence="5">
    <location>
        <position position="82"/>
    </location>
</feature>
<evidence type="ECO:0000256" key="2">
    <source>
        <dbReference type="ARBA" id="ARBA00009370"/>
    </source>
</evidence>
<comment type="caution">
    <text evidence="8">The sequence shown here is derived from an EMBL/GenBank/DDBJ whole genome shotgun (WGS) entry which is preliminary data.</text>
</comment>
<evidence type="ECO:0000259" key="7">
    <source>
        <dbReference type="Pfam" id="PF10502"/>
    </source>
</evidence>
<feature type="active site" evidence="5">
    <location>
        <position position="39"/>
    </location>
</feature>
<proteinExistence type="inferred from homology"/>
<dbReference type="NCBIfam" id="TIGR02227">
    <property type="entry name" value="sigpep_I_bact"/>
    <property type="match status" value="1"/>
</dbReference>
<keyword evidence="6" id="KW-1133">Transmembrane helix</keyword>
<dbReference type="GO" id="GO:0009003">
    <property type="term" value="F:signal peptidase activity"/>
    <property type="evidence" value="ECO:0007669"/>
    <property type="project" value="UniProtKB-EC"/>
</dbReference>